<reference evidence="1" key="1">
    <citation type="journal article" date="2016" name="Ticks Tick Borne Dis.">
        <title>De novo assembly and annotation of the salivary gland transcriptome of Rhipicephalus appendiculatus male and female ticks during blood feeding.</title>
        <authorList>
            <person name="de Castro M.H."/>
            <person name="de Klerk D."/>
            <person name="Pienaar R."/>
            <person name="Latif A.A."/>
            <person name="Rees D.J."/>
            <person name="Mans B.J."/>
        </authorList>
    </citation>
    <scope>NUCLEOTIDE SEQUENCE</scope>
    <source>
        <tissue evidence="1">Salivary glands</tissue>
    </source>
</reference>
<accession>A0A131YRQ7</accession>
<name>A0A131YRQ7_RHIAP</name>
<protein>
    <submittedName>
        <fullName evidence="1">DA-P36 family member</fullName>
    </submittedName>
</protein>
<evidence type="ECO:0000313" key="1">
    <source>
        <dbReference type="EMBL" id="JAP81944.1"/>
    </source>
</evidence>
<sequence>MKAHSKTTNANRHVPKEMYLGGAVFLLPILATLSEGLMMNFEDEVREYIKKLNKSGTIQDYGYTKEYGYWRAGDQSTIGQPVKAKVGTIRCVDNVNNDPLQNSVERGTCSQSFKLSIDNGIKTPFHLKAVFSFPITGNTAGHNQEAELDGETTIEKTLETKRGKAVSKTCAFKVDVDFQGTIAIRIKGRNGKLGFYIPAPVSELANENYLIHYWVQGYLRYEVNGTYTETYCVKQE</sequence>
<proteinExistence type="predicted"/>
<organism evidence="1">
    <name type="scientific">Rhipicephalus appendiculatus</name>
    <name type="common">Brown ear tick</name>
    <dbReference type="NCBI Taxonomy" id="34631"/>
    <lineage>
        <taxon>Eukaryota</taxon>
        <taxon>Metazoa</taxon>
        <taxon>Ecdysozoa</taxon>
        <taxon>Arthropoda</taxon>
        <taxon>Chelicerata</taxon>
        <taxon>Arachnida</taxon>
        <taxon>Acari</taxon>
        <taxon>Parasitiformes</taxon>
        <taxon>Ixodida</taxon>
        <taxon>Ixodoidea</taxon>
        <taxon>Ixodidae</taxon>
        <taxon>Rhipicephalinae</taxon>
        <taxon>Rhipicephalus</taxon>
        <taxon>Rhipicephalus</taxon>
    </lineage>
</organism>
<dbReference type="EMBL" id="GEDV01006613">
    <property type="protein sequence ID" value="JAP81944.1"/>
    <property type="molecule type" value="Transcribed_RNA"/>
</dbReference>
<dbReference type="AlphaFoldDB" id="A0A131YRQ7"/>